<feature type="domain" description="Amine oxidase" evidence="7">
    <location>
        <begin position="51"/>
        <end position="513"/>
    </location>
</feature>
<evidence type="ECO:0000256" key="4">
    <source>
        <dbReference type="ARBA" id="ARBA00048448"/>
    </source>
</evidence>
<keyword evidence="6" id="KW-0274">FAD</keyword>
<dbReference type="PANTHER" id="PTHR43563">
    <property type="entry name" value="AMINE OXIDASE"/>
    <property type="match status" value="1"/>
</dbReference>
<evidence type="ECO:0000256" key="3">
    <source>
        <dbReference type="ARBA" id="ARBA00023002"/>
    </source>
</evidence>
<evidence type="ECO:0000256" key="2">
    <source>
        <dbReference type="ARBA" id="ARBA00005995"/>
    </source>
</evidence>
<dbReference type="Proteomes" id="UP000030106">
    <property type="component" value="Unassembled WGS sequence"/>
</dbReference>
<dbReference type="Gene3D" id="3.90.660.10">
    <property type="match status" value="1"/>
</dbReference>
<dbReference type="SUPFAM" id="SSF51905">
    <property type="entry name" value="FAD/NAD(P)-binding domain"/>
    <property type="match status" value="1"/>
</dbReference>
<dbReference type="PANTHER" id="PTHR43563:SF1">
    <property type="entry name" value="AMINE OXIDASE [FLAVIN-CONTAINING] B"/>
    <property type="match status" value="1"/>
</dbReference>
<comment type="similarity">
    <text evidence="2 6">Belongs to the flavin monoamine oxidase family.</text>
</comment>
<dbReference type="Gene3D" id="3.50.50.60">
    <property type="entry name" value="FAD/NAD(P)-binding domain"/>
    <property type="match status" value="2"/>
</dbReference>
<dbReference type="EC" id="1.4.3.-" evidence="6"/>
<evidence type="ECO:0000259" key="7">
    <source>
        <dbReference type="Pfam" id="PF01593"/>
    </source>
</evidence>
<evidence type="ECO:0000256" key="6">
    <source>
        <dbReference type="RuleBase" id="RU362067"/>
    </source>
</evidence>
<dbReference type="InterPro" id="IPR001613">
    <property type="entry name" value="Flavin_amine_oxidase"/>
</dbReference>
<dbReference type="GO" id="GO:0097621">
    <property type="term" value="F:monoamine oxidase activity"/>
    <property type="evidence" value="ECO:0007669"/>
    <property type="project" value="UniProtKB-EC"/>
</dbReference>
<keyword evidence="6" id="KW-0285">Flavoprotein</keyword>
<dbReference type="InterPro" id="IPR036188">
    <property type="entry name" value="FAD/NAD-bd_sf"/>
</dbReference>
<accession>A0A0A2W316</accession>
<comment type="cofactor">
    <cofactor evidence="1 6">
        <name>FAD</name>
        <dbReference type="ChEBI" id="CHEBI:57692"/>
    </cofactor>
</comment>
<dbReference type="AlphaFoldDB" id="A0A0A2W316"/>
<dbReference type="HOGENOM" id="CLU_004498_9_0_1"/>
<gene>
    <name evidence="8" type="ORF">BBAD15_g1411</name>
</gene>
<dbReference type="EMBL" id="ANFO01000081">
    <property type="protein sequence ID" value="KGQ12835.1"/>
    <property type="molecule type" value="Genomic_DNA"/>
</dbReference>
<protein>
    <recommendedName>
        <fullName evidence="6">Amine oxidase</fullName>
        <ecNumber evidence="6">1.4.3.-</ecNumber>
    </recommendedName>
</protein>
<comment type="caution">
    <text evidence="8">The sequence shown here is derived from an EMBL/GenBank/DDBJ whole genome shotgun (WGS) entry which is preliminary data.</text>
</comment>
<feature type="binding site" evidence="5">
    <location>
        <position position="408"/>
    </location>
    <ligand>
        <name>substrate</name>
    </ligand>
</feature>
<evidence type="ECO:0000313" key="9">
    <source>
        <dbReference type="Proteomes" id="UP000030106"/>
    </source>
</evidence>
<evidence type="ECO:0000256" key="1">
    <source>
        <dbReference type="ARBA" id="ARBA00001974"/>
    </source>
</evidence>
<reference evidence="8 9" key="1">
    <citation type="submission" date="2012-10" db="EMBL/GenBank/DDBJ databases">
        <title>Genome sequencing and analysis of entomopathogenic fungi Beauveria bassiana D1-5.</title>
        <authorList>
            <person name="Li Q."/>
            <person name="Wang L."/>
            <person name="Zhang Z."/>
            <person name="Wang Q."/>
            <person name="Ren J."/>
            <person name="Wang M."/>
            <person name="Xu W."/>
            <person name="Wang J."/>
            <person name="Lu Y."/>
            <person name="Du Q."/>
            <person name="Sun Z."/>
        </authorList>
    </citation>
    <scope>NUCLEOTIDE SEQUENCE [LARGE SCALE GENOMIC DNA]</scope>
    <source>
        <strain evidence="8 9">D1-5</strain>
    </source>
</reference>
<comment type="catalytic activity">
    <reaction evidence="4">
        <text>a secondary aliphatic amine + O2 + H2O = a primary amine + an aldehyde + H2O2</text>
        <dbReference type="Rhea" id="RHEA:26414"/>
        <dbReference type="ChEBI" id="CHEBI:15377"/>
        <dbReference type="ChEBI" id="CHEBI:15379"/>
        <dbReference type="ChEBI" id="CHEBI:16240"/>
        <dbReference type="ChEBI" id="CHEBI:17478"/>
        <dbReference type="ChEBI" id="CHEBI:58855"/>
        <dbReference type="ChEBI" id="CHEBI:65296"/>
        <dbReference type="EC" id="1.4.3.4"/>
    </reaction>
</comment>
<dbReference type="eggNOG" id="KOG0029">
    <property type="taxonomic scope" value="Eukaryota"/>
</dbReference>
<sequence>MVYSADGFTWTPSGGRRTGLPTIGAVQPPEHHSAQPHHQVHDVIVIGAGYAGLIAARDLATQGKHFIKGVLVAQLAPKSLTARRSQTGKTTLLLEARDRLGGRTWNATINGFNYEMGGTWIHWHMPHIYREVSYYGLHNDFIVTQNPGSKEDYFTATTGTRQRNMSHDEEADIAGRVLRIFCNLDGHDLKHSWKYPFGTGQSPDLMAQWDQRSCKDRLDEIRDQLSAEELSVLESQLLQMGGSSLDKIGLLGVLLWWSLGSHTPTGLNDIGLHTRLQSGQSELHRRIFEHAKATENLSYRFQSPIQRIRDGGDVVTVTSRDGQTYKAKSVICTIPLNVLSSVDFSPPLPADKLAAIQHKSVNRCNKVHIDLNGPDYLSWSSLGTPGKGLVSAFGDHLTNANNSHLVCFGPDPDTPLGLSLDNVESIKSAVIHLLPEDKQQEVIINRIVSHDWNNDEFSNGTWCFMEPEATTNHLSALQRPHGSILFASADWSDGWRGWIDGAVQSGTQAAKTVMLQMKVSRNNVPKVQKTANGV</sequence>
<dbReference type="PRINTS" id="PR00757">
    <property type="entry name" value="AMINEOXDASEF"/>
</dbReference>
<dbReference type="InterPro" id="IPR002937">
    <property type="entry name" value="Amino_oxidase"/>
</dbReference>
<evidence type="ECO:0000313" key="8">
    <source>
        <dbReference type="EMBL" id="KGQ12835.1"/>
    </source>
</evidence>
<keyword evidence="3 6" id="KW-0560">Oxidoreductase</keyword>
<evidence type="ECO:0000256" key="5">
    <source>
        <dbReference type="PIRSR" id="PIRSR601613-1"/>
    </source>
</evidence>
<dbReference type="OrthoDB" id="7777654at2759"/>
<feature type="binding site" evidence="5">
    <location>
        <begin position="95"/>
        <end position="96"/>
    </location>
    <ligand>
        <name>FAD</name>
        <dbReference type="ChEBI" id="CHEBI:57692"/>
    </ligand>
</feature>
<dbReference type="InterPro" id="IPR050703">
    <property type="entry name" value="Flavin_MAO"/>
</dbReference>
<dbReference type="Pfam" id="PF01593">
    <property type="entry name" value="Amino_oxidase"/>
    <property type="match status" value="1"/>
</dbReference>
<name>A0A0A2W316_BEABA</name>
<organism evidence="8 9">
    <name type="scientific">Beauveria bassiana D1-5</name>
    <dbReference type="NCBI Taxonomy" id="1245745"/>
    <lineage>
        <taxon>Eukaryota</taxon>
        <taxon>Fungi</taxon>
        <taxon>Dikarya</taxon>
        <taxon>Ascomycota</taxon>
        <taxon>Pezizomycotina</taxon>
        <taxon>Sordariomycetes</taxon>
        <taxon>Hypocreomycetidae</taxon>
        <taxon>Hypocreales</taxon>
        <taxon>Cordycipitaceae</taxon>
        <taxon>Beauveria</taxon>
    </lineage>
</organism>
<proteinExistence type="inferred from homology"/>
<dbReference type="STRING" id="1245745.A0A0A2W316"/>